<keyword evidence="4 8" id="KW-1003">Cell membrane</keyword>
<feature type="transmembrane region" description="Helical" evidence="8">
    <location>
        <begin position="156"/>
        <end position="175"/>
    </location>
</feature>
<feature type="transmembrane region" description="Helical" evidence="8">
    <location>
        <begin position="12"/>
        <end position="34"/>
    </location>
</feature>
<keyword evidence="10" id="KW-1185">Reference proteome</keyword>
<dbReference type="KEGG" id="cpeg:CPELA_06730"/>
<dbReference type="PANTHER" id="PTHR30003">
    <property type="entry name" value="L-LACTATE PERMEASE"/>
    <property type="match status" value="1"/>
</dbReference>
<dbReference type="GO" id="GO:0015295">
    <property type="term" value="F:solute:proton symporter activity"/>
    <property type="evidence" value="ECO:0007669"/>
    <property type="project" value="TreeGrafter"/>
</dbReference>
<feature type="transmembrane region" description="Helical" evidence="8">
    <location>
        <begin position="402"/>
        <end position="420"/>
    </location>
</feature>
<evidence type="ECO:0000256" key="6">
    <source>
        <dbReference type="ARBA" id="ARBA00022989"/>
    </source>
</evidence>
<feature type="transmembrane region" description="Helical" evidence="8">
    <location>
        <begin position="426"/>
        <end position="449"/>
    </location>
</feature>
<dbReference type="RefSeq" id="WP_128890035.1">
    <property type="nucleotide sequence ID" value="NZ_BMCX01000003.1"/>
</dbReference>
<name>A0A410W9I8_9CORY</name>
<evidence type="ECO:0000256" key="4">
    <source>
        <dbReference type="ARBA" id="ARBA00022475"/>
    </source>
</evidence>
<evidence type="ECO:0000313" key="10">
    <source>
        <dbReference type="Proteomes" id="UP000288929"/>
    </source>
</evidence>
<feature type="transmembrane region" description="Helical" evidence="8">
    <location>
        <begin position="294"/>
        <end position="315"/>
    </location>
</feature>
<dbReference type="OrthoDB" id="9761056at2"/>
<dbReference type="GO" id="GO:0015129">
    <property type="term" value="F:lactate transmembrane transporter activity"/>
    <property type="evidence" value="ECO:0007669"/>
    <property type="project" value="UniProtKB-UniRule"/>
</dbReference>
<evidence type="ECO:0000256" key="3">
    <source>
        <dbReference type="ARBA" id="ARBA00022448"/>
    </source>
</evidence>
<evidence type="ECO:0000256" key="1">
    <source>
        <dbReference type="ARBA" id="ARBA00004651"/>
    </source>
</evidence>
<evidence type="ECO:0000256" key="7">
    <source>
        <dbReference type="ARBA" id="ARBA00023136"/>
    </source>
</evidence>
<evidence type="ECO:0000256" key="8">
    <source>
        <dbReference type="RuleBase" id="RU365092"/>
    </source>
</evidence>
<protein>
    <recommendedName>
        <fullName evidence="8">L-lactate permease</fullName>
    </recommendedName>
</protein>
<dbReference type="InterPro" id="IPR003804">
    <property type="entry name" value="Lactate_perm"/>
</dbReference>
<feature type="transmembrane region" description="Helical" evidence="8">
    <location>
        <begin position="223"/>
        <end position="241"/>
    </location>
</feature>
<reference evidence="9 10" key="1">
    <citation type="submission" date="2019-01" db="EMBL/GenBank/DDBJ databases">
        <authorList>
            <person name="Ruckert C."/>
            <person name="Busche T."/>
            <person name="Kalinowski J."/>
        </authorList>
    </citation>
    <scope>NUCLEOTIDE SEQUENCE [LARGE SCALE GENOMIC DNA]</scope>
    <source>
        <strain evidence="9 10">136/3</strain>
    </source>
</reference>
<accession>A0A410W9I8</accession>
<dbReference type="NCBIfam" id="TIGR00795">
    <property type="entry name" value="lctP"/>
    <property type="match status" value="1"/>
</dbReference>
<comment type="similarity">
    <text evidence="2 8">Belongs to the lactate permease family.</text>
</comment>
<sequence>MFTPSTSAVGGSLGLSALCAILPLVGFFVFLMVLKMKAHWSAIASVGVALATGILLFGMPANLAFASLTQGVAFGLFPVVYIIWMAVWVYDLTVKSGRFEDLRTIFSKIGRGDMRVQAMLIGFAFGGLLEALAGFGAPIAIVAAMLLAIGLKPMKAVLVTFVANASPVAFGAMAIPVTTAGLLNELPGAQVAAMAGRQVSLIALVVPFVLALIMDGMRGVRQTWPMAITLGVTFGGGQFLASNYFSYVLTDVVACLLSLTAGVLLLRVWKPTTPKEQASEIDASQLHLDTRNAVLALFPYVLIVVVFSITSLWRIGVDLPAALNSTSIKIEWPGLHGNLVNEAGEPITNTIFNFNWLSTPGTILFFCGIITALVYAATSEGGKYPMSLLKAFAALGEGGYKMRYSALTIAAVMGLAYVMNMSGQTASIGAFLAATGTIFPLLSPVLGWIGTWVTGSATSANALFSQMQATTAQQVGVSPTLLIGANTAGATLGKMMSPQTLTIAATAVAMENGERKIMAQAWKYSLGLLVYICIIVYLQSTSVLGWMVVG</sequence>
<feature type="transmembrane region" description="Helical" evidence="8">
    <location>
        <begin position="40"/>
        <end position="59"/>
    </location>
</feature>
<dbReference type="Pfam" id="PF02652">
    <property type="entry name" value="Lactate_perm"/>
    <property type="match status" value="1"/>
</dbReference>
<keyword evidence="6 8" id="KW-1133">Transmembrane helix</keyword>
<keyword evidence="7 8" id="KW-0472">Membrane</keyword>
<feature type="transmembrane region" description="Helical" evidence="8">
    <location>
        <begin position="120"/>
        <end position="149"/>
    </location>
</feature>
<dbReference type="Proteomes" id="UP000288929">
    <property type="component" value="Chromosome"/>
</dbReference>
<feature type="transmembrane region" description="Helical" evidence="8">
    <location>
        <begin position="524"/>
        <end position="549"/>
    </location>
</feature>
<keyword evidence="5 8" id="KW-0812">Transmembrane</keyword>
<dbReference type="EMBL" id="CP035299">
    <property type="protein sequence ID" value="QAU52609.1"/>
    <property type="molecule type" value="Genomic_DNA"/>
</dbReference>
<feature type="transmembrane region" description="Helical" evidence="8">
    <location>
        <begin position="363"/>
        <end position="381"/>
    </location>
</feature>
<comment type="subcellular location">
    <subcellularLocation>
        <location evidence="1 8">Cell membrane</location>
        <topology evidence="1 8">Multi-pass membrane protein</topology>
    </subcellularLocation>
</comment>
<evidence type="ECO:0000313" key="9">
    <source>
        <dbReference type="EMBL" id="QAU52609.1"/>
    </source>
</evidence>
<dbReference type="AlphaFoldDB" id="A0A410W9I8"/>
<feature type="transmembrane region" description="Helical" evidence="8">
    <location>
        <begin position="71"/>
        <end position="90"/>
    </location>
</feature>
<dbReference type="GO" id="GO:0005886">
    <property type="term" value="C:plasma membrane"/>
    <property type="evidence" value="ECO:0007669"/>
    <property type="project" value="UniProtKB-SubCell"/>
</dbReference>
<evidence type="ECO:0000256" key="2">
    <source>
        <dbReference type="ARBA" id="ARBA00010100"/>
    </source>
</evidence>
<comment type="function">
    <text evidence="8">Uptake of L-lactate across the membrane. Can also transport D-lactate and glycolate.</text>
</comment>
<feature type="transmembrane region" description="Helical" evidence="8">
    <location>
        <begin position="247"/>
        <end position="269"/>
    </location>
</feature>
<dbReference type="PANTHER" id="PTHR30003:SF0">
    <property type="entry name" value="GLYCOLATE PERMEASE GLCA-RELATED"/>
    <property type="match status" value="1"/>
</dbReference>
<organism evidence="9 10">
    <name type="scientific">Corynebacterium pelargi</name>
    <dbReference type="NCBI Taxonomy" id="1471400"/>
    <lineage>
        <taxon>Bacteria</taxon>
        <taxon>Bacillati</taxon>
        <taxon>Actinomycetota</taxon>
        <taxon>Actinomycetes</taxon>
        <taxon>Mycobacteriales</taxon>
        <taxon>Corynebacteriaceae</taxon>
        <taxon>Corynebacterium</taxon>
    </lineage>
</organism>
<feature type="transmembrane region" description="Helical" evidence="8">
    <location>
        <begin position="195"/>
        <end position="214"/>
    </location>
</feature>
<keyword evidence="3 8" id="KW-0813">Transport</keyword>
<gene>
    <name evidence="9" type="primary">glcA</name>
    <name evidence="9" type="ORF">CPELA_06730</name>
</gene>
<evidence type="ECO:0000256" key="5">
    <source>
        <dbReference type="ARBA" id="ARBA00022692"/>
    </source>
</evidence>
<proteinExistence type="inferred from homology"/>